<protein>
    <submittedName>
        <fullName evidence="1">Uncharacterized protein</fullName>
    </submittedName>
</protein>
<proteinExistence type="predicted"/>
<accession>A0AAU6Q541</accession>
<reference evidence="1" key="1">
    <citation type="submission" date="2024-03" db="EMBL/GenBank/DDBJ databases">
        <title>Deinococcus weizhi sp. nov., isolated from human skin.</title>
        <authorList>
            <person name="Wei Z."/>
            <person name="Tian F."/>
            <person name="Yang C."/>
            <person name="Xin L.T."/>
            <person name="Wen Z.J."/>
            <person name="Lan K.C."/>
            <person name="Yu L."/>
            <person name="Zhe W."/>
            <person name="Dan F.D."/>
            <person name="Jun W."/>
            <person name="Rui Z."/>
            <person name="Yong X.J."/>
            <person name="Ting Y."/>
            <person name="Wei X."/>
            <person name="Xu Z.G."/>
            <person name="Xin Z."/>
            <person name="Dong F.G."/>
            <person name="Ni X.M."/>
            <person name="Zheng M.G."/>
            <person name="Chun Y."/>
            <person name="Qian W.X."/>
        </authorList>
    </citation>
    <scope>NUCLEOTIDE SEQUENCE</scope>
    <source>
        <strain evidence="1">VB142</strain>
    </source>
</reference>
<gene>
    <name evidence="1" type="ORF">WDJ50_04855</name>
</gene>
<organism evidence="1">
    <name type="scientific">Deinococcus sp. VB142</name>
    <dbReference type="NCBI Taxonomy" id="3112952"/>
    <lineage>
        <taxon>Bacteria</taxon>
        <taxon>Thermotogati</taxon>
        <taxon>Deinococcota</taxon>
        <taxon>Deinococci</taxon>
        <taxon>Deinococcales</taxon>
        <taxon>Deinococcaceae</taxon>
        <taxon>Deinococcus</taxon>
    </lineage>
</organism>
<dbReference type="EMBL" id="CP149782">
    <property type="protein sequence ID" value="WYF45459.1"/>
    <property type="molecule type" value="Genomic_DNA"/>
</dbReference>
<name>A0AAU6Q541_9DEIO</name>
<dbReference type="RefSeq" id="WP_339096713.1">
    <property type="nucleotide sequence ID" value="NZ_CP149782.1"/>
</dbReference>
<dbReference type="AlphaFoldDB" id="A0AAU6Q541"/>
<evidence type="ECO:0000313" key="1">
    <source>
        <dbReference type="EMBL" id="WYF45459.1"/>
    </source>
</evidence>
<sequence length="59" mass="7177">MYCSDLDLLTRAELQEQYSEHGNLQHSFHSHTSRRRRFSRALHWLERRLTLPERQRVAG</sequence>